<dbReference type="EMBL" id="KK520147">
    <property type="protein sequence ID" value="KFP66102.1"/>
    <property type="molecule type" value="Genomic_DNA"/>
</dbReference>
<feature type="non-terminal residue" evidence="2">
    <location>
        <position position="173"/>
    </location>
</feature>
<feature type="compositionally biased region" description="Polar residues" evidence="1">
    <location>
        <begin position="112"/>
        <end position="129"/>
    </location>
</feature>
<dbReference type="AlphaFoldDB" id="A0A091M5V2"/>
<reference evidence="2 3" key="1">
    <citation type="submission" date="2014-04" db="EMBL/GenBank/DDBJ databases">
        <title>Genome evolution of avian class.</title>
        <authorList>
            <person name="Zhang G."/>
            <person name="Li C."/>
        </authorList>
    </citation>
    <scope>NUCLEOTIDE SEQUENCE [LARGE SCALE GENOMIC DNA]</scope>
    <source>
        <strain evidence="2">BGI_N322</strain>
    </source>
</reference>
<dbReference type="PANTHER" id="PTHR33772">
    <property type="entry name" value="THYMUS, BRAIN AND TESTES-ASSOCIATED"/>
    <property type="match status" value="1"/>
</dbReference>
<name>A0A091M5V2_CARIC</name>
<evidence type="ECO:0000256" key="1">
    <source>
        <dbReference type="SAM" id="MobiDB-lite"/>
    </source>
</evidence>
<feature type="non-terminal residue" evidence="2">
    <location>
        <position position="1"/>
    </location>
</feature>
<evidence type="ECO:0000313" key="3">
    <source>
        <dbReference type="Proteomes" id="UP000054116"/>
    </source>
</evidence>
<accession>A0A091M5V2</accession>
<feature type="region of interest" description="Disordered" evidence="1">
    <location>
        <begin position="112"/>
        <end position="147"/>
    </location>
</feature>
<dbReference type="Proteomes" id="UP000054116">
    <property type="component" value="Unassembled WGS sequence"/>
</dbReference>
<feature type="compositionally biased region" description="Low complexity" evidence="1">
    <location>
        <begin position="130"/>
        <end position="139"/>
    </location>
</feature>
<dbReference type="Pfam" id="PF15256">
    <property type="entry name" value="SPATIAL"/>
    <property type="match status" value="1"/>
</dbReference>
<keyword evidence="3" id="KW-1185">Reference proteome</keyword>
<proteinExistence type="predicted"/>
<evidence type="ECO:0000313" key="2">
    <source>
        <dbReference type="EMBL" id="KFP66102.1"/>
    </source>
</evidence>
<protein>
    <submittedName>
        <fullName evidence="2">Uncharacterized protein C4orf17</fullName>
    </submittedName>
</protein>
<organism evidence="2 3">
    <name type="scientific">Cariama cristata</name>
    <name type="common">Red-legged seriema</name>
    <dbReference type="NCBI Taxonomy" id="54380"/>
    <lineage>
        <taxon>Eukaryota</taxon>
        <taxon>Metazoa</taxon>
        <taxon>Chordata</taxon>
        <taxon>Craniata</taxon>
        <taxon>Vertebrata</taxon>
        <taxon>Euteleostomi</taxon>
        <taxon>Archelosauria</taxon>
        <taxon>Archosauria</taxon>
        <taxon>Dinosauria</taxon>
        <taxon>Saurischia</taxon>
        <taxon>Theropoda</taxon>
        <taxon>Coelurosauria</taxon>
        <taxon>Aves</taxon>
        <taxon>Neognathae</taxon>
        <taxon>Neoaves</taxon>
        <taxon>Telluraves</taxon>
        <taxon>Australaves</taxon>
        <taxon>Cariamiformes</taxon>
        <taxon>Cariamidae</taxon>
        <taxon>Cariama</taxon>
    </lineage>
</organism>
<dbReference type="PANTHER" id="PTHR33772:SF2">
    <property type="entry name" value="RIKEN CDNA 4930579F01 GENE"/>
    <property type="match status" value="1"/>
</dbReference>
<gene>
    <name evidence="2" type="ORF">N322_08664</name>
</gene>
<sequence length="173" mass="19091">YFSRNIPHPRMLCHIPGLNNAPVCAVSSSFSEHPSAGNTVIPGQEADGEHVLTGNAARDTSASCPPPKLKGVMHRELGTSQSLTQGRDYVHESIQNSPRSSEELLKKRFQASVQSANRQEIHSTPLTQPSSSSVNSRYSPRIQENVNSDPSYLDQQIMVLEKLRKILWTDSLT</sequence>
<dbReference type="InterPro" id="IPR037394">
    <property type="entry name" value="TBATA-like"/>
</dbReference>